<accession>A0ABW4MQB3</accession>
<name>A0ABW4MQB3_9BACI</name>
<evidence type="ECO:0000256" key="2">
    <source>
        <dbReference type="ARBA" id="ARBA00023235"/>
    </source>
</evidence>
<dbReference type="Gene3D" id="3.10.310.10">
    <property type="entry name" value="Diaminopimelate Epimerase, Chain A, domain 1"/>
    <property type="match status" value="2"/>
</dbReference>
<evidence type="ECO:0000256" key="1">
    <source>
        <dbReference type="ARBA" id="ARBA00007673"/>
    </source>
</evidence>
<evidence type="ECO:0000313" key="3">
    <source>
        <dbReference type="EMBL" id="MFD1779809.1"/>
    </source>
</evidence>
<reference evidence="4" key="1">
    <citation type="journal article" date="2019" name="Int. J. Syst. Evol. Microbiol.">
        <title>The Global Catalogue of Microorganisms (GCM) 10K type strain sequencing project: providing services to taxonomists for standard genome sequencing and annotation.</title>
        <authorList>
            <consortium name="The Broad Institute Genomics Platform"/>
            <consortium name="The Broad Institute Genome Sequencing Center for Infectious Disease"/>
            <person name="Wu L."/>
            <person name="Ma J."/>
        </authorList>
    </citation>
    <scope>NUCLEOTIDE SEQUENCE [LARGE SCALE GENOMIC DNA]</scope>
    <source>
        <strain evidence="4">CCUG 15531</strain>
    </source>
</reference>
<comment type="similarity">
    <text evidence="1">Belongs to the PrpF family.</text>
</comment>
<dbReference type="EMBL" id="JBHUEK010000022">
    <property type="protein sequence ID" value="MFD1779809.1"/>
    <property type="molecule type" value="Genomic_DNA"/>
</dbReference>
<proteinExistence type="inferred from homology"/>
<dbReference type="PANTHER" id="PTHR43709:SF2">
    <property type="entry name" value="DUF453 DOMAIN PROTEIN (AFU_ORTHOLOGUE AFUA_6G00360)"/>
    <property type="match status" value="1"/>
</dbReference>
<evidence type="ECO:0000313" key="4">
    <source>
        <dbReference type="Proteomes" id="UP001597227"/>
    </source>
</evidence>
<comment type="caution">
    <text evidence="3">The sequence shown here is derived from an EMBL/GenBank/DDBJ whole genome shotgun (WGS) entry which is preliminary data.</text>
</comment>
<gene>
    <name evidence="3" type="ORF">ACFSFW_14175</name>
</gene>
<dbReference type="InterPro" id="IPR007400">
    <property type="entry name" value="PrpF-like"/>
</dbReference>
<keyword evidence="4" id="KW-1185">Reference proteome</keyword>
<dbReference type="Proteomes" id="UP001597227">
    <property type="component" value="Unassembled WGS sequence"/>
</dbReference>
<dbReference type="PANTHER" id="PTHR43709">
    <property type="entry name" value="ACONITATE ISOMERASE-RELATED"/>
    <property type="match status" value="1"/>
</dbReference>
<dbReference type="Pfam" id="PF04303">
    <property type="entry name" value="PrpF"/>
    <property type="match status" value="1"/>
</dbReference>
<dbReference type="SUPFAM" id="SSF54506">
    <property type="entry name" value="Diaminopimelate epimerase-like"/>
    <property type="match status" value="2"/>
</dbReference>
<keyword evidence="2" id="KW-0413">Isomerase</keyword>
<protein>
    <submittedName>
        <fullName evidence="3">PrpF domain-containing protein</fullName>
    </submittedName>
</protein>
<sequence length="379" mass="40608">MSQFSVRCVVYRGGTSRGIFFHEKDLPTNNELKHRIFLEGIDAYNPSQVNGLGSGTSHTSKIMVISEPTVEGADLDYTFYQIGIGESVVDDKGTCGNLMAAIGAFAVDEGLVSTSLNDDFVSVSAFNKNINKMIKMRVPLSNGKAKVSGDYLMPGIVTPGSKIMVNILSPGGGKTGKTIPIGLKTTIATSKRSYEASFIDIVNPFVYVAASEFGIAGSELNHVVGADHELLSELEEIRLKMAVAGGIAKNEDEAKNIPSIPKIALVASPHDYVTSAGKHIKANDIDIVAKMVSMKKFHRTFAGSGLYSLAATALLEGTVPNQYARKKDGSVEQMIRIGHPEGIAEVRVALTEEQADVASVGLDRTARRIIKGDLYIPEK</sequence>
<dbReference type="RefSeq" id="WP_388039190.1">
    <property type="nucleotide sequence ID" value="NZ_JBHUEK010000022.1"/>
</dbReference>
<organism evidence="3 4">
    <name type="scientific">Fredinandcohnia salidurans</name>
    <dbReference type="NCBI Taxonomy" id="2595041"/>
    <lineage>
        <taxon>Bacteria</taxon>
        <taxon>Bacillati</taxon>
        <taxon>Bacillota</taxon>
        <taxon>Bacilli</taxon>
        <taxon>Bacillales</taxon>
        <taxon>Bacillaceae</taxon>
        <taxon>Fredinandcohnia</taxon>
    </lineage>
</organism>